<dbReference type="AlphaFoldDB" id="A0A5C4Y8R9"/>
<gene>
    <name evidence="7" type="ORF">FHR04_07690</name>
</gene>
<dbReference type="InterPro" id="IPR050833">
    <property type="entry name" value="Poly_Biosynth_Transport"/>
</dbReference>
<protein>
    <recommendedName>
        <fullName evidence="9">Lipopolysaccharide biosynthesis protein</fullName>
    </recommendedName>
</protein>
<evidence type="ECO:0000256" key="4">
    <source>
        <dbReference type="ARBA" id="ARBA00022989"/>
    </source>
</evidence>
<evidence type="ECO:0008006" key="9">
    <source>
        <dbReference type="Google" id="ProtNLM"/>
    </source>
</evidence>
<dbReference type="PANTHER" id="PTHR30250">
    <property type="entry name" value="PST FAMILY PREDICTED COLANIC ACID TRANSPORTER"/>
    <property type="match status" value="1"/>
</dbReference>
<keyword evidence="4 6" id="KW-1133">Transmembrane helix</keyword>
<keyword evidence="2" id="KW-1003">Cell membrane</keyword>
<dbReference type="GO" id="GO:0005886">
    <property type="term" value="C:plasma membrane"/>
    <property type="evidence" value="ECO:0007669"/>
    <property type="project" value="UniProtKB-SubCell"/>
</dbReference>
<dbReference type="PANTHER" id="PTHR30250:SF28">
    <property type="entry name" value="POLYSACCHARIDE BIOSYNTHESIS PROTEIN"/>
    <property type="match status" value="1"/>
</dbReference>
<evidence type="ECO:0000256" key="2">
    <source>
        <dbReference type="ARBA" id="ARBA00022475"/>
    </source>
</evidence>
<feature type="transmembrane region" description="Helical" evidence="6">
    <location>
        <begin position="339"/>
        <end position="360"/>
    </location>
</feature>
<feature type="transmembrane region" description="Helical" evidence="6">
    <location>
        <begin position="198"/>
        <end position="220"/>
    </location>
</feature>
<feature type="transmembrane region" description="Helical" evidence="6">
    <location>
        <begin position="154"/>
        <end position="177"/>
    </location>
</feature>
<feature type="transmembrane region" description="Helical" evidence="6">
    <location>
        <begin position="115"/>
        <end position="142"/>
    </location>
</feature>
<evidence type="ECO:0000313" key="8">
    <source>
        <dbReference type="Proteomes" id="UP000313988"/>
    </source>
</evidence>
<proteinExistence type="predicted"/>
<dbReference type="EMBL" id="VDMO01000007">
    <property type="protein sequence ID" value="TNM71427.1"/>
    <property type="molecule type" value="Genomic_DNA"/>
</dbReference>
<evidence type="ECO:0000256" key="6">
    <source>
        <dbReference type="SAM" id="Phobius"/>
    </source>
</evidence>
<keyword evidence="5 6" id="KW-0472">Membrane</keyword>
<dbReference type="Pfam" id="PF13440">
    <property type="entry name" value="Polysacc_synt_3"/>
    <property type="match status" value="1"/>
</dbReference>
<sequence length="460" mass="51235">MPEAPFSCGQLLRVQVKSGQRLVLGTVKLQPSVKRRSINSRIYSQMNYRKKILTLMSGTIVAQSVPLIVTPILTRLYSPSEFGTLALFISIITVFGSVINLRYETAIMNPIDDDDALNVAAGGVVIALLLSIALALLLLVSWEQFLELLNATSLKWWIFLAPPIVFLIGVFNVLNFYNTRLENYRAISDANAIKSISGAVVQVILGFLNFGSFGLILGQFTMQIVSSHTLLSHAVKNQNIKSITFKRIVEQITKYKDFALYLMPATLANVLGFNIVNILFSSFFGVASLGFLSMTTRLLGLPTQIIGSSVGQVFYQEATVVKNAGKNIVAIFSSTVRRLFMIGIIPFSIMFLLAPVLFSLVFGKEWYIAGIYLRILSPMMFIRFITAPITFVPNIVEKPKPYLLWQIGFMITSIASILIAYYLNMGSFYAITFYGMQGVIQYVILLILCYRLIVGNLHKT</sequence>
<evidence type="ECO:0000313" key="7">
    <source>
        <dbReference type="EMBL" id="TNM71427.1"/>
    </source>
</evidence>
<keyword evidence="3 6" id="KW-0812">Transmembrane</keyword>
<evidence type="ECO:0000256" key="1">
    <source>
        <dbReference type="ARBA" id="ARBA00004651"/>
    </source>
</evidence>
<feature type="transmembrane region" description="Helical" evidence="6">
    <location>
        <begin position="52"/>
        <end position="73"/>
    </location>
</feature>
<comment type="caution">
    <text evidence="7">The sequence shown here is derived from an EMBL/GenBank/DDBJ whole genome shotgun (WGS) entry which is preliminary data.</text>
</comment>
<feature type="transmembrane region" description="Helical" evidence="6">
    <location>
        <begin position="429"/>
        <end position="453"/>
    </location>
</feature>
<feature type="transmembrane region" description="Helical" evidence="6">
    <location>
        <begin position="403"/>
        <end position="423"/>
    </location>
</feature>
<evidence type="ECO:0000256" key="3">
    <source>
        <dbReference type="ARBA" id="ARBA00022692"/>
    </source>
</evidence>
<feature type="transmembrane region" description="Helical" evidence="6">
    <location>
        <begin position="366"/>
        <end position="391"/>
    </location>
</feature>
<name>A0A5C4Y8R9_9DEIO</name>
<comment type="subcellular location">
    <subcellularLocation>
        <location evidence="1">Cell membrane</location>
        <topology evidence="1">Multi-pass membrane protein</topology>
    </subcellularLocation>
</comment>
<accession>A0A5C4Y8R9</accession>
<reference evidence="7 8" key="1">
    <citation type="submission" date="2019-06" db="EMBL/GenBank/DDBJ databases">
        <title>Genome sequence of Deinococcus radiopugnans ATCC 19172.</title>
        <authorList>
            <person name="Maclea K.S."/>
            <person name="Maynard C.R."/>
        </authorList>
    </citation>
    <scope>NUCLEOTIDE SEQUENCE [LARGE SCALE GENOMIC DNA]</scope>
    <source>
        <strain evidence="7 8">ATCC 19172</strain>
    </source>
</reference>
<dbReference type="Proteomes" id="UP000313988">
    <property type="component" value="Unassembled WGS sequence"/>
</dbReference>
<dbReference type="OrthoDB" id="109075at2"/>
<feature type="transmembrane region" description="Helical" evidence="6">
    <location>
        <begin position="85"/>
        <end position="103"/>
    </location>
</feature>
<evidence type="ECO:0000256" key="5">
    <source>
        <dbReference type="ARBA" id="ARBA00023136"/>
    </source>
</evidence>
<organism evidence="7 8">
    <name type="scientific">Deinococcus radiopugnans ATCC 19172</name>
    <dbReference type="NCBI Taxonomy" id="585398"/>
    <lineage>
        <taxon>Bacteria</taxon>
        <taxon>Thermotogati</taxon>
        <taxon>Deinococcota</taxon>
        <taxon>Deinococci</taxon>
        <taxon>Deinococcales</taxon>
        <taxon>Deinococcaceae</taxon>
        <taxon>Deinococcus</taxon>
    </lineage>
</organism>
<feature type="transmembrane region" description="Helical" evidence="6">
    <location>
        <begin position="270"/>
        <end position="292"/>
    </location>
</feature>